<dbReference type="SUPFAM" id="SSF52172">
    <property type="entry name" value="CheY-like"/>
    <property type="match status" value="1"/>
</dbReference>
<keyword evidence="1" id="KW-0238">DNA-binding</keyword>
<dbReference type="InterPro" id="IPR001789">
    <property type="entry name" value="Sig_transdc_resp-reg_receiver"/>
</dbReference>
<proteinExistence type="predicted"/>
<dbReference type="InterPro" id="IPR039420">
    <property type="entry name" value="WalR-like"/>
</dbReference>
<dbReference type="SMART" id="SM00448">
    <property type="entry name" value="REC"/>
    <property type="match status" value="1"/>
</dbReference>
<reference evidence="4 5" key="1">
    <citation type="submission" date="2024-09" db="EMBL/GenBank/DDBJ databases">
        <title>The Natural Products Discovery Center: Release of the First 8490 Sequenced Strains for Exploring Actinobacteria Biosynthetic Diversity.</title>
        <authorList>
            <person name="Kalkreuter E."/>
            <person name="Kautsar S.A."/>
            <person name="Yang D."/>
            <person name="Bader C.D."/>
            <person name="Teijaro C.N."/>
            <person name="Fluegel L."/>
            <person name="Davis C.M."/>
            <person name="Simpson J.R."/>
            <person name="Lauterbach L."/>
            <person name="Steele A.D."/>
            <person name="Gui C."/>
            <person name="Meng S."/>
            <person name="Li G."/>
            <person name="Viehrig K."/>
            <person name="Ye F."/>
            <person name="Su P."/>
            <person name="Kiefer A.F."/>
            <person name="Nichols A."/>
            <person name="Cepeda A.J."/>
            <person name="Yan W."/>
            <person name="Fan B."/>
            <person name="Jiang Y."/>
            <person name="Adhikari A."/>
            <person name="Zheng C.-J."/>
            <person name="Schuster L."/>
            <person name="Cowan T.M."/>
            <person name="Smanski M.J."/>
            <person name="Chevrette M.G."/>
            <person name="De Carvalho L.P.S."/>
            <person name="Shen B."/>
        </authorList>
    </citation>
    <scope>NUCLEOTIDE SEQUENCE [LARGE SCALE GENOMIC DNA]</scope>
    <source>
        <strain evidence="4 5">NPDC058348</strain>
    </source>
</reference>
<dbReference type="PANTHER" id="PTHR43214">
    <property type="entry name" value="TWO-COMPONENT RESPONSE REGULATOR"/>
    <property type="match status" value="1"/>
</dbReference>
<organism evidence="4 5">
    <name type="scientific">Streptomyces albidochromogenes</name>
    <dbReference type="NCBI Taxonomy" id="329524"/>
    <lineage>
        <taxon>Bacteria</taxon>
        <taxon>Bacillati</taxon>
        <taxon>Actinomycetota</taxon>
        <taxon>Actinomycetes</taxon>
        <taxon>Kitasatosporales</taxon>
        <taxon>Streptomycetaceae</taxon>
        <taxon>Streptomyces</taxon>
    </lineage>
</organism>
<dbReference type="PROSITE" id="PS50110">
    <property type="entry name" value="RESPONSE_REGULATORY"/>
    <property type="match status" value="1"/>
</dbReference>
<evidence type="ECO:0000256" key="2">
    <source>
        <dbReference type="PROSITE-ProRule" id="PRU00169"/>
    </source>
</evidence>
<evidence type="ECO:0000256" key="1">
    <source>
        <dbReference type="ARBA" id="ARBA00023125"/>
    </source>
</evidence>
<dbReference type="Proteomes" id="UP001598448">
    <property type="component" value="Unassembled WGS sequence"/>
</dbReference>
<name>A0ABW6FZC4_9ACTN</name>
<keyword evidence="5" id="KW-1185">Reference proteome</keyword>
<dbReference type="InterPro" id="IPR058245">
    <property type="entry name" value="NreC/VraR/RcsB-like_REC"/>
</dbReference>
<feature type="domain" description="Response regulatory" evidence="3">
    <location>
        <begin position="15"/>
        <end position="130"/>
    </location>
</feature>
<dbReference type="CDD" id="cd17535">
    <property type="entry name" value="REC_NarL-like"/>
    <property type="match status" value="1"/>
</dbReference>
<evidence type="ECO:0000313" key="4">
    <source>
        <dbReference type="EMBL" id="MFD5102723.1"/>
    </source>
</evidence>
<dbReference type="Gene3D" id="3.40.50.2300">
    <property type="match status" value="1"/>
</dbReference>
<protein>
    <submittedName>
        <fullName evidence="4">Response regulator transcription factor</fullName>
    </submittedName>
</protein>
<comment type="caution">
    <text evidence="4">The sequence shown here is derived from an EMBL/GenBank/DDBJ whole genome shotgun (WGS) entry which is preliminary data.</text>
</comment>
<dbReference type="RefSeq" id="WP_386720037.1">
    <property type="nucleotide sequence ID" value="NZ_JBHXIJ010000280.1"/>
</dbReference>
<feature type="modified residue" description="4-aspartylphosphate" evidence="2">
    <location>
        <position position="66"/>
    </location>
</feature>
<evidence type="ECO:0000259" key="3">
    <source>
        <dbReference type="PROSITE" id="PS50110"/>
    </source>
</evidence>
<sequence>MTARPSGDFTGPPWRVILCDDNPMLLEALGEVVAAQPDLKVVGTALNADQAIELARRHQPDLVVLDVRFPGGGHFAAKEIARCSPDSGVVAFSAYGDKGSVDEMRNAGVAEYVLKGATNREFLAALRRVASR</sequence>
<keyword evidence="2" id="KW-0597">Phosphoprotein</keyword>
<dbReference type="InterPro" id="IPR011006">
    <property type="entry name" value="CheY-like_superfamily"/>
</dbReference>
<evidence type="ECO:0000313" key="5">
    <source>
        <dbReference type="Proteomes" id="UP001598448"/>
    </source>
</evidence>
<dbReference type="EMBL" id="JBHXIJ010000280">
    <property type="protein sequence ID" value="MFD5102723.1"/>
    <property type="molecule type" value="Genomic_DNA"/>
</dbReference>
<accession>A0ABW6FZC4</accession>
<dbReference type="Pfam" id="PF00072">
    <property type="entry name" value="Response_reg"/>
    <property type="match status" value="1"/>
</dbReference>
<gene>
    <name evidence="4" type="ORF">ACFWJN_27650</name>
</gene>